<dbReference type="AlphaFoldDB" id="A0A9W6THS6"/>
<feature type="region of interest" description="Disordered" evidence="1">
    <location>
        <begin position="121"/>
        <end position="158"/>
    </location>
</feature>
<proteinExistence type="predicted"/>
<organism evidence="2 3">
    <name type="scientific">Phytophthora lilii</name>
    <dbReference type="NCBI Taxonomy" id="2077276"/>
    <lineage>
        <taxon>Eukaryota</taxon>
        <taxon>Sar</taxon>
        <taxon>Stramenopiles</taxon>
        <taxon>Oomycota</taxon>
        <taxon>Peronosporomycetes</taxon>
        <taxon>Peronosporales</taxon>
        <taxon>Peronosporaceae</taxon>
        <taxon>Phytophthora</taxon>
    </lineage>
</organism>
<comment type="caution">
    <text evidence="2">The sequence shown here is derived from an EMBL/GenBank/DDBJ whole genome shotgun (WGS) entry which is preliminary data.</text>
</comment>
<dbReference type="EMBL" id="BSXW01000105">
    <property type="protein sequence ID" value="GMF12163.1"/>
    <property type="molecule type" value="Genomic_DNA"/>
</dbReference>
<feature type="region of interest" description="Disordered" evidence="1">
    <location>
        <begin position="1"/>
        <end position="42"/>
    </location>
</feature>
<gene>
    <name evidence="2" type="ORF">Plil01_000281100</name>
</gene>
<accession>A0A9W6THS6</accession>
<name>A0A9W6THS6_9STRA</name>
<sequence length="158" mass="17827">MANKAKNDMPANSTHKSARGKDSVSRSSSSLDKYCGEEQRARRTKIQSLNPKFYLLHQVSKCARAGNRHRHQNRSLDWARNGTKHNAQALGALIVLTKPDSVQVCTCKVRYDLYKRTRNMQTTKTESDATNKKKKNGVANPTDEAVCKAENDENHGRR</sequence>
<dbReference type="Proteomes" id="UP001165083">
    <property type="component" value="Unassembled WGS sequence"/>
</dbReference>
<protein>
    <submittedName>
        <fullName evidence="2">Unnamed protein product</fullName>
    </submittedName>
</protein>
<evidence type="ECO:0000256" key="1">
    <source>
        <dbReference type="SAM" id="MobiDB-lite"/>
    </source>
</evidence>
<evidence type="ECO:0000313" key="2">
    <source>
        <dbReference type="EMBL" id="GMF12163.1"/>
    </source>
</evidence>
<evidence type="ECO:0000313" key="3">
    <source>
        <dbReference type="Proteomes" id="UP001165083"/>
    </source>
</evidence>
<feature type="compositionally biased region" description="Basic and acidic residues" evidence="1">
    <location>
        <begin position="145"/>
        <end position="158"/>
    </location>
</feature>
<reference evidence="2" key="1">
    <citation type="submission" date="2023-04" db="EMBL/GenBank/DDBJ databases">
        <title>Phytophthora lilii NBRC 32176.</title>
        <authorList>
            <person name="Ichikawa N."/>
            <person name="Sato H."/>
            <person name="Tonouchi N."/>
        </authorList>
    </citation>
    <scope>NUCLEOTIDE SEQUENCE</scope>
    <source>
        <strain evidence="2">NBRC 32176</strain>
    </source>
</reference>
<keyword evidence="3" id="KW-1185">Reference proteome</keyword>